<reference evidence="2 3" key="1">
    <citation type="submission" date="2017-07" db="EMBL/GenBank/DDBJ databases">
        <title>Genome Sequence of Sulfitobacter pseudonitzschiae Strain SMR1 Isolated from a culture of the Diatom Skeletonema marinoi.</title>
        <authorList>
            <person name="Topel M."/>
            <person name="Pinder M.I.M."/>
            <person name="Johansson O.N."/>
            <person name="Kourtchenko O."/>
            <person name="Godhe A."/>
            <person name="Clarke A.K."/>
        </authorList>
    </citation>
    <scope>NUCLEOTIDE SEQUENCE [LARGE SCALE GENOMIC DNA]</scope>
    <source>
        <strain evidence="2 3">SMR1</strain>
    </source>
</reference>
<evidence type="ECO:0000313" key="2">
    <source>
        <dbReference type="EMBL" id="ASM73338.1"/>
    </source>
</evidence>
<protein>
    <recommendedName>
        <fullName evidence="4">Pilus assembly protein</fullName>
    </recommendedName>
</protein>
<dbReference type="KEGG" id="spse:SULPSESMR1_02541"/>
<keyword evidence="3" id="KW-1185">Reference proteome</keyword>
<dbReference type="AlphaFoldDB" id="A0A221K2W0"/>
<keyword evidence="1" id="KW-0812">Transmembrane</keyword>
<accession>A0A221K2W0</accession>
<dbReference type="OrthoDB" id="7876207at2"/>
<keyword evidence="1" id="KW-0472">Membrane</keyword>
<name>A0A221K2W0_9RHOB</name>
<dbReference type="EMBL" id="CP022415">
    <property type="protein sequence ID" value="ASM73338.1"/>
    <property type="molecule type" value="Genomic_DNA"/>
</dbReference>
<dbReference type="RefSeq" id="WP_089421133.1">
    <property type="nucleotide sequence ID" value="NZ_CP022415.1"/>
</dbReference>
<dbReference type="STRING" id="1402135.SAMN05444149_103322"/>
<evidence type="ECO:0000313" key="3">
    <source>
        <dbReference type="Proteomes" id="UP000199754"/>
    </source>
</evidence>
<feature type="transmembrane region" description="Helical" evidence="1">
    <location>
        <begin position="21"/>
        <end position="43"/>
    </location>
</feature>
<evidence type="ECO:0008006" key="4">
    <source>
        <dbReference type="Google" id="ProtNLM"/>
    </source>
</evidence>
<evidence type="ECO:0000256" key="1">
    <source>
        <dbReference type="SAM" id="Phobius"/>
    </source>
</evidence>
<proteinExistence type="predicted"/>
<gene>
    <name evidence="2" type="ORF">SULPSESMR1_02541</name>
</gene>
<keyword evidence="1" id="KW-1133">Transmembrane helix</keyword>
<organism evidence="2 3">
    <name type="scientific">Pseudosulfitobacter pseudonitzschiae</name>
    <dbReference type="NCBI Taxonomy" id="1402135"/>
    <lineage>
        <taxon>Bacteria</taxon>
        <taxon>Pseudomonadati</taxon>
        <taxon>Pseudomonadota</taxon>
        <taxon>Alphaproteobacteria</taxon>
        <taxon>Rhodobacterales</taxon>
        <taxon>Roseobacteraceae</taxon>
        <taxon>Pseudosulfitobacter</taxon>
    </lineage>
</organism>
<sequence>MSVRSPFRWLRRFARDEDGNVAIETIIIIPILFWAYLSMFAIFDAYRQHALNEKAAFTIGDMISRQTTPLDNAYLDGSRALLKYLTRNRGQDPSIRVTSVKYDADNDIYKLDWSHTRGDAVTPLSNTDVKNWHNRLPVMLHNERIVVVETFVYYDPPFNTGLKTRTITNFIFTRPRYTPQVLWAGS</sequence>
<dbReference type="Proteomes" id="UP000199754">
    <property type="component" value="Chromosome"/>
</dbReference>